<feature type="domain" description="Glyoxalase/fosfomycin resistance/dioxygenase" evidence="1">
    <location>
        <begin position="15"/>
        <end position="120"/>
    </location>
</feature>
<dbReference type="InterPro" id="IPR029068">
    <property type="entry name" value="Glyas_Bleomycin-R_OHBP_Dase"/>
</dbReference>
<dbReference type="InterPro" id="IPR004360">
    <property type="entry name" value="Glyas_Fos-R_dOase_dom"/>
</dbReference>
<protein>
    <submittedName>
        <fullName evidence="2">Glyoxalase-like domain</fullName>
    </submittedName>
</protein>
<gene>
    <name evidence="2" type="ORF">ERS008476_02796</name>
</gene>
<name>A0A0H5LX92_YERIN</name>
<evidence type="ECO:0000313" key="2">
    <source>
        <dbReference type="EMBL" id="CRY55789.1"/>
    </source>
</evidence>
<evidence type="ECO:0000259" key="1">
    <source>
        <dbReference type="Pfam" id="PF00903"/>
    </source>
</evidence>
<sequence length="123" mass="14056">MSHIVSTVSTMRPFIPAKDFEISKRFYLDLGFTLLDTGQDVVELKLGIFSILLQNHFDPLWAENCMLQLLVTDIEGYWQHIESLRLGTKYVVKCPIAPKIQPWGMTVGYVYDPSGVLWHIAQA</sequence>
<dbReference type="AlphaFoldDB" id="A0A0H5LX92"/>
<reference evidence="3" key="1">
    <citation type="submission" date="2015-03" db="EMBL/GenBank/DDBJ databases">
        <authorList>
            <consortium name="Pathogen Informatics"/>
        </authorList>
    </citation>
    <scope>NUCLEOTIDE SEQUENCE [LARGE SCALE GENOMIC DNA]</scope>
    <source>
        <strain evidence="3">R148</strain>
    </source>
</reference>
<organism evidence="2 3">
    <name type="scientific">Yersinia intermedia</name>
    <dbReference type="NCBI Taxonomy" id="631"/>
    <lineage>
        <taxon>Bacteria</taxon>
        <taxon>Pseudomonadati</taxon>
        <taxon>Pseudomonadota</taxon>
        <taxon>Gammaproteobacteria</taxon>
        <taxon>Enterobacterales</taxon>
        <taxon>Yersiniaceae</taxon>
        <taxon>Yersinia</taxon>
    </lineage>
</organism>
<accession>A0A0H5LX92</accession>
<dbReference type="EMBL" id="CWJI01000008">
    <property type="protein sequence ID" value="CRY55789.1"/>
    <property type="molecule type" value="Genomic_DNA"/>
</dbReference>
<proteinExistence type="predicted"/>
<dbReference type="Gene3D" id="3.10.180.10">
    <property type="entry name" value="2,3-Dihydroxybiphenyl 1,2-Dioxygenase, domain 1"/>
    <property type="match status" value="1"/>
</dbReference>
<dbReference type="RefSeq" id="WP_053009844.1">
    <property type="nucleotide sequence ID" value="NZ_CWJI01000008.1"/>
</dbReference>
<dbReference type="SUPFAM" id="SSF54593">
    <property type="entry name" value="Glyoxalase/Bleomycin resistance protein/Dihydroxybiphenyl dioxygenase"/>
    <property type="match status" value="1"/>
</dbReference>
<dbReference type="Pfam" id="PF00903">
    <property type="entry name" value="Glyoxalase"/>
    <property type="match status" value="1"/>
</dbReference>
<dbReference type="Proteomes" id="UP000043316">
    <property type="component" value="Unassembled WGS sequence"/>
</dbReference>
<evidence type="ECO:0000313" key="3">
    <source>
        <dbReference type="Proteomes" id="UP000043316"/>
    </source>
</evidence>